<dbReference type="InterPro" id="IPR053178">
    <property type="entry name" value="Osmoadaptation_assoc"/>
</dbReference>
<dbReference type="GO" id="GO:0008270">
    <property type="term" value="F:zinc ion binding"/>
    <property type="evidence" value="ECO:0007669"/>
    <property type="project" value="InterPro"/>
</dbReference>
<evidence type="ECO:0000256" key="1">
    <source>
        <dbReference type="ARBA" id="ARBA00023242"/>
    </source>
</evidence>
<dbReference type="RefSeq" id="XP_013953510.1">
    <property type="nucleotide sequence ID" value="XM_014098035.1"/>
</dbReference>
<reference evidence="4 5" key="1">
    <citation type="journal article" date="2011" name="Genome Biol.">
        <title>Comparative genome sequence analysis underscores mycoparasitism as the ancestral life style of Trichoderma.</title>
        <authorList>
            <person name="Kubicek C.P."/>
            <person name="Herrera-Estrella A."/>
            <person name="Seidl-Seiboth V."/>
            <person name="Martinez D.A."/>
            <person name="Druzhinina I.S."/>
            <person name="Thon M."/>
            <person name="Zeilinger S."/>
            <person name="Casas-Flores S."/>
            <person name="Horwitz B.A."/>
            <person name="Mukherjee P.K."/>
            <person name="Mukherjee M."/>
            <person name="Kredics L."/>
            <person name="Alcaraz L.D."/>
            <person name="Aerts A."/>
            <person name="Antal Z."/>
            <person name="Atanasova L."/>
            <person name="Cervantes-Badillo M.G."/>
            <person name="Challacombe J."/>
            <person name="Chertkov O."/>
            <person name="McCluskey K."/>
            <person name="Coulpier F."/>
            <person name="Deshpande N."/>
            <person name="von Doehren H."/>
            <person name="Ebbole D.J."/>
            <person name="Esquivel-Naranjo E.U."/>
            <person name="Fekete E."/>
            <person name="Flipphi M."/>
            <person name="Glaser F."/>
            <person name="Gomez-Rodriguez E.Y."/>
            <person name="Gruber S."/>
            <person name="Han C."/>
            <person name="Henrissat B."/>
            <person name="Hermosa R."/>
            <person name="Hernandez-Onate M."/>
            <person name="Karaffa L."/>
            <person name="Kosti I."/>
            <person name="Le Crom S."/>
            <person name="Lindquist E."/>
            <person name="Lucas S."/>
            <person name="Luebeck M."/>
            <person name="Luebeck P.S."/>
            <person name="Margeot A."/>
            <person name="Metz B."/>
            <person name="Misra M."/>
            <person name="Nevalainen H."/>
            <person name="Omann M."/>
            <person name="Packer N."/>
            <person name="Perrone G."/>
            <person name="Uresti-Rivera E.E."/>
            <person name="Salamov A."/>
            <person name="Schmoll M."/>
            <person name="Seiboth B."/>
            <person name="Shapiro H."/>
            <person name="Sukno S."/>
            <person name="Tamayo-Ramos J.A."/>
            <person name="Tisch D."/>
            <person name="Wiest A."/>
            <person name="Wilkinson H.H."/>
            <person name="Zhang M."/>
            <person name="Coutinho P.M."/>
            <person name="Kenerley C.M."/>
            <person name="Monte E."/>
            <person name="Baker S.E."/>
            <person name="Grigoriev I.V."/>
        </authorList>
    </citation>
    <scope>NUCLEOTIDE SEQUENCE [LARGE SCALE GENOMIC DNA]</scope>
    <source>
        <strain evidence="5">Gv29-8 / FGSC 10586</strain>
    </source>
</reference>
<dbReference type="InterPro" id="IPR036864">
    <property type="entry name" value="Zn2-C6_fun-type_DNA-bd_sf"/>
</dbReference>
<dbReference type="InterPro" id="IPR001138">
    <property type="entry name" value="Zn2Cys6_DnaBD"/>
</dbReference>
<dbReference type="PANTHER" id="PTHR38111">
    <property type="entry name" value="ZN(2)-C6 FUNGAL-TYPE DOMAIN-CONTAINING PROTEIN-RELATED"/>
    <property type="match status" value="1"/>
</dbReference>
<dbReference type="InterPro" id="IPR021858">
    <property type="entry name" value="Fun_TF"/>
</dbReference>
<gene>
    <name evidence="4" type="ORF">TRIVIDRAFT_49557</name>
</gene>
<dbReference type="PANTHER" id="PTHR38111:SF2">
    <property type="entry name" value="FINGER DOMAIN PROTEIN, PUTATIVE (AFU_ORTHOLOGUE AFUA_1G01560)-RELATED"/>
    <property type="match status" value="1"/>
</dbReference>
<dbReference type="CDD" id="cd00067">
    <property type="entry name" value="GAL4"/>
    <property type="match status" value="1"/>
</dbReference>
<dbReference type="GO" id="GO:0000981">
    <property type="term" value="F:DNA-binding transcription factor activity, RNA polymerase II-specific"/>
    <property type="evidence" value="ECO:0007669"/>
    <property type="project" value="InterPro"/>
</dbReference>
<keyword evidence="5" id="KW-1185">Reference proteome</keyword>
<feature type="region of interest" description="Disordered" evidence="2">
    <location>
        <begin position="59"/>
        <end position="90"/>
    </location>
</feature>
<dbReference type="Pfam" id="PF11951">
    <property type="entry name" value="Fungal_trans_2"/>
    <property type="match status" value="1"/>
</dbReference>
<sequence length="529" mass="58868">MFVGPFDGRKKKSRCQACSTSHLKCSGQMPCSHCERRRIACIFPSTQKDNSRIILVDRGKQKTPATFKSPNRERRKQSPSTSSASAVSPPSRLLDNKLSFLYYFDVFVGRNNFTGKERSLVDEVKQLSGLHSGSYLMDAMVSLGAIQAVKLNASDVPSRNECLATALEYYSKSIIGLRDSINSPRKGDDNLHNTVLWTTLFLGLFELINDETGDGWQQHMTHGTAKALEASGPVKCRAGPSRKFFVQARIFEVSRTILGNESTFLTQPEWMDLSRRMWTGEHGDEWHPLDSLLDIMVMVSNLRVRTAKFIEIQEKSPDKEPTPEAQSICSDAVTLREALSSWYSSYAQPAAKSATHIPDEEDASLLLSRIFFAAISIYLSGIFDYEISHWHPLGLIPPTLDEKTVQTHTNTILGLSTLALDTTNLSPLLFLFPLTIAGARSRTQWQRDWIAKLLSRIGIGFAVATAIATELSYVWEIFGLEPDGDENALEVFGEMYGAPMAPLIPVATTEYIQAGDFDLAINGLDLEPR</sequence>
<feature type="compositionally biased region" description="Low complexity" evidence="2">
    <location>
        <begin position="78"/>
        <end position="90"/>
    </location>
</feature>
<dbReference type="PROSITE" id="PS50048">
    <property type="entry name" value="ZN2_CY6_FUNGAL_2"/>
    <property type="match status" value="1"/>
</dbReference>
<evidence type="ECO:0000313" key="5">
    <source>
        <dbReference type="Proteomes" id="UP000007115"/>
    </source>
</evidence>
<proteinExistence type="predicted"/>
<evidence type="ECO:0000256" key="2">
    <source>
        <dbReference type="SAM" id="MobiDB-lite"/>
    </source>
</evidence>
<dbReference type="AlphaFoldDB" id="G9N2K3"/>
<dbReference type="GeneID" id="25794898"/>
<protein>
    <recommendedName>
        <fullName evidence="3">Zn(2)-C6 fungal-type domain-containing protein</fullName>
    </recommendedName>
</protein>
<dbReference type="OMA" id="WHPLDSL"/>
<dbReference type="Gene3D" id="4.10.240.10">
    <property type="entry name" value="Zn(2)-C6 fungal-type DNA-binding domain"/>
    <property type="match status" value="1"/>
</dbReference>
<evidence type="ECO:0000259" key="3">
    <source>
        <dbReference type="PROSITE" id="PS50048"/>
    </source>
</evidence>
<dbReference type="SUPFAM" id="SSF57701">
    <property type="entry name" value="Zn2/Cys6 DNA-binding domain"/>
    <property type="match status" value="1"/>
</dbReference>
<dbReference type="VEuPathDB" id="FungiDB:TRIVIDRAFT_49557"/>
<feature type="domain" description="Zn(2)-C6 fungal-type" evidence="3">
    <location>
        <begin position="14"/>
        <end position="43"/>
    </location>
</feature>
<keyword evidence="1" id="KW-0539">Nucleus</keyword>
<evidence type="ECO:0000313" key="4">
    <source>
        <dbReference type="EMBL" id="EHK19313.1"/>
    </source>
</evidence>
<comment type="caution">
    <text evidence="4">The sequence shown here is derived from an EMBL/GenBank/DDBJ whole genome shotgun (WGS) entry which is preliminary data.</text>
</comment>
<dbReference type="EMBL" id="ABDF02000084">
    <property type="protein sequence ID" value="EHK19313.1"/>
    <property type="molecule type" value="Genomic_DNA"/>
</dbReference>
<dbReference type="OrthoDB" id="194358at2759"/>
<dbReference type="Pfam" id="PF00172">
    <property type="entry name" value="Zn_clus"/>
    <property type="match status" value="1"/>
</dbReference>
<dbReference type="eggNOG" id="ENOG502S0PW">
    <property type="taxonomic scope" value="Eukaryota"/>
</dbReference>
<dbReference type="InParanoid" id="G9N2K3"/>
<dbReference type="HOGENOM" id="CLU_044233_0_0_1"/>
<dbReference type="Proteomes" id="UP000007115">
    <property type="component" value="Unassembled WGS sequence"/>
</dbReference>
<name>G9N2K3_HYPVG</name>
<accession>G9N2K3</accession>
<organism evidence="4 5">
    <name type="scientific">Hypocrea virens (strain Gv29-8 / FGSC 10586)</name>
    <name type="common">Gliocladium virens</name>
    <name type="synonym">Trichoderma virens</name>
    <dbReference type="NCBI Taxonomy" id="413071"/>
    <lineage>
        <taxon>Eukaryota</taxon>
        <taxon>Fungi</taxon>
        <taxon>Dikarya</taxon>
        <taxon>Ascomycota</taxon>
        <taxon>Pezizomycotina</taxon>
        <taxon>Sordariomycetes</taxon>
        <taxon>Hypocreomycetidae</taxon>
        <taxon>Hypocreales</taxon>
        <taxon>Hypocreaceae</taxon>
        <taxon>Trichoderma</taxon>
    </lineage>
</organism>